<feature type="transmembrane region" description="Helical" evidence="1">
    <location>
        <begin position="20"/>
        <end position="40"/>
    </location>
</feature>
<dbReference type="Pfam" id="PF09919">
    <property type="entry name" value="DUF2149"/>
    <property type="match status" value="1"/>
</dbReference>
<keyword evidence="1" id="KW-0472">Membrane</keyword>
<protein>
    <recommendedName>
        <fullName evidence="4">DUF2149 domain-containing protein</fullName>
    </recommendedName>
</protein>
<accession>A0A1Y5HWC3</accession>
<name>A0A1Y5HWC3_OLEAN</name>
<comment type="caution">
    <text evidence="2">The sequence shown here is derived from an EMBL/GenBank/DDBJ whole genome shotgun (WGS) entry which is preliminary data.</text>
</comment>
<dbReference type="EMBL" id="MABE01000007">
    <property type="protein sequence ID" value="OUS41598.1"/>
    <property type="molecule type" value="Genomic_DNA"/>
</dbReference>
<keyword evidence="1" id="KW-0812">Transmembrane</keyword>
<reference evidence="3" key="1">
    <citation type="journal article" date="2017" name="Proc. Natl. Acad. Sci. U.S.A.">
        <title>Simulation of Deepwater Horizon oil plume reveals substrate specialization within a complex community of hydrocarbon degraders.</title>
        <authorList>
            <person name="Hu P."/>
            <person name="Dubinsky E.A."/>
            <person name="Probst A.J."/>
            <person name="Wang J."/>
            <person name="Sieber C.M.K."/>
            <person name="Tom L.M."/>
            <person name="Gardinali P."/>
            <person name="Banfield J.F."/>
            <person name="Atlas R.M."/>
            <person name="Andersen G.L."/>
        </authorList>
    </citation>
    <scope>NUCLEOTIDE SEQUENCE [LARGE SCALE GENOMIC DNA]</scope>
</reference>
<evidence type="ECO:0000256" key="1">
    <source>
        <dbReference type="SAM" id="Phobius"/>
    </source>
</evidence>
<sequence>MDKWRSSSFDAQDDEPLGPLANLVDIMLVFACGLIAALVAQSADLKQHFNVENSKPVQQGKELVEVPESLKNSVQGSEGYQSMGQVYKDPETGKLILISQ</sequence>
<dbReference type="AlphaFoldDB" id="A0A1Y5HWC3"/>
<dbReference type="InterPro" id="IPR018676">
    <property type="entry name" value="DUF2149"/>
</dbReference>
<gene>
    <name evidence="2" type="ORF">A9R00_00085</name>
</gene>
<dbReference type="Proteomes" id="UP000227088">
    <property type="component" value="Unassembled WGS sequence"/>
</dbReference>
<proteinExistence type="predicted"/>
<organism evidence="2 3">
    <name type="scientific">Oleispira antarctica</name>
    <dbReference type="NCBI Taxonomy" id="188908"/>
    <lineage>
        <taxon>Bacteria</taxon>
        <taxon>Pseudomonadati</taxon>
        <taxon>Pseudomonadota</taxon>
        <taxon>Gammaproteobacteria</taxon>
        <taxon>Oceanospirillales</taxon>
        <taxon>Oceanospirillaceae</taxon>
        <taxon>Oleispira</taxon>
    </lineage>
</organism>
<evidence type="ECO:0000313" key="3">
    <source>
        <dbReference type="Proteomes" id="UP000227088"/>
    </source>
</evidence>
<keyword evidence="1" id="KW-1133">Transmembrane helix</keyword>
<evidence type="ECO:0008006" key="4">
    <source>
        <dbReference type="Google" id="ProtNLM"/>
    </source>
</evidence>
<evidence type="ECO:0000313" key="2">
    <source>
        <dbReference type="EMBL" id="OUS41598.1"/>
    </source>
</evidence>